<dbReference type="SUPFAM" id="SSF160467">
    <property type="entry name" value="PH0987 N-terminal domain-like"/>
    <property type="match status" value="1"/>
</dbReference>
<dbReference type="OrthoDB" id="9778567at2"/>
<evidence type="ECO:0000313" key="5">
    <source>
        <dbReference type="EMBL" id="PJE36800.1"/>
    </source>
</evidence>
<dbReference type="EMBL" id="PGTB01000030">
    <property type="protein sequence ID" value="PJE36800.1"/>
    <property type="molecule type" value="Genomic_DNA"/>
</dbReference>
<dbReference type="RefSeq" id="WP_100162399.1">
    <property type="nucleotide sequence ID" value="NZ_PGTB01000030.1"/>
</dbReference>
<dbReference type="InterPro" id="IPR010016">
    <property type="entry name" value="PxpB"/>
</dbReference>
<name>A0A2M8J1Y7_9RHOB</name>
<dbReference type="SUPFAM" id="SSF50891">
    <property type="entry name" value="Cyclophilin-like"/>
    <property type="match status" value="1"/>
</dbReference>
<dbReference type="GO" id="GO:0005524">
    <property type="term" value="F:ATP binding"/>
    <property type="evidence" value="ECO:0007669"/>
    <property type="project" value="UniProtKB-KW"/>
</dbReference>
<dbReference type="AlphaFoldDB" id="A0A2M8J1Y7"/>
<dbReference type="Gene3D" id="3.30.1360.40">
    <property type="match status" value="1"/>
</dbReference>
<feature type="domain" description="Carboxyltransferase" evidence="4">
    <location>
        <begin position="17"/>
        <end position="217"/>
    </location>
</feature>
<dbReference type="Proteomes" id="UP000231553">
    <property type="component" value="Unassembled WGS sequence"/>
</dbReference>
<protein>
    <submittedName>
        <fullName evidence="5">Allophanate hydrolase</fullName>
    </submittedName>
</protein>
<evidence type="ECO:0000313" key="6">
    <source>
        <dbReference type="Proteomes" id="UP000231553"/>
    </source>
</evidence>
<dbReference type="GO" id="GO:0016787">
    <property type="term" value="F:hydrolase activity"/>
    <property type="evidence" value="ECO:0007669"/>
    <property type="project" value="UniProtKB-KW"/>
</dbReference>
<comment type="caution">
    <text evidence="5">The sequence shown here is derived from an EMBL/GenBank/DDBJ whole genome shotgun (WGS) entry which is preliminary data.</text>
</comment>
<evidence type="ECO:0000256" key="3">
    <source>
        <dbReference type="ARBA" id="ARBA00022840"/>
    </source>
</evidence>
<keyword evidence="1" id="KW-0547">Nucleotide-binding</keyword>
<sequence>MTAETTAPEDKRRARFPIFRPLGDRALTVSFGDSIDAETNETVIRIADSLREHPFDGFAEAVPTYCALLIIYDPLVISGDDVEHLVAARISEVRHQARARRRWTVPVHYGGPAALDLDSLAAEKDMTPQELIALHSGAEYRVYMIGFAPGFTYLGGLPERLHAPRLPQPRQMIPAGAIGIGGQQASVNSVAGPSGWRFIGSTPVRAFDPARKAPFLFAAGDLVRFHPVAAAEAAELSARVARGDTVIRPEQVA</sequence>
<accession>A0A2M8J1Y7</accession>
<evidence type="ECO:0000256" key="1">
    <source>
        <dbReference type="ARBA" id="ARBA00022741"/>
    </source>
</evidence>
<proteinExistence type="predicted"/>
<reference evidence="5 6" key="1">
    <citation type="journal article" date="2018" name="Int. J. Syst. Evol. Microbiol.">
        <title>Pseudooceanicola lipolyticus sp. nov., a marine alphaproteobacterium, reclassification of Oceanicola flagellatus as Pseudooceanicola flagellatus comb. nov. and emended description of the genus Pseudooceanicola.</title>
        <authorList>
            <person name="Huang M.-M."/>
            <person name="Guo L.-L."/>
            <person name="Wu Y.-H."/>
            <person name="Lai Q.-L."/>
            <person name="Shao Z.-Z."/>
            <person name="Wang C.-S."/>
            <person name="Wu M."/>
            <person name="Xu X.-W."/>
        </authorList>
    </citation>
    <scope>NUCLEOTIDE SEQUENCE [LARGE SCALE GENOMIC DNA]</scope>
    <source>
        <strain evidence="5 6">157</strain>
    </source>
</reference>
<dbReference type="NCBIfam" id="TIGR00370">
    <property type="entry name" value="5-oxoprolinase subunit PxpB"/>
    <property type="match status" value="1"/>
</dbReference>
<evidence type="ECO:0000259" key="4">
    <source>
        <dbReference type="SMART" id="SM00796"/>
    </source>
</evidence>
<dbReference type="PANTHER" id="PTHR34698:SF2">
    <property type="entry name" value="5-OXOPROLINASE SUBUNIT B"/>
    <property type="match status" value="1"/>
</dbReference>
<keyword evidence="2 5" id="KW-0378">Hydrolase</keyword>
<keyword evidence="6" id="KW-1185">Reference proteome</keyword>
<keyword evidence="3" id="KW-0067">ATP-binding</keyword>
<organism evidence="5 6">
    <name type="scientific">Pseudooceanicola lipolyticus</name>
    <dbReference type="NCBI Taxonomy" id="2029104"/>
    <lineage>
        <taxon>Bacteria</taxon>
        <taxon>Pseudomonadati</taxon>
        <taxon>Pseudomonadota</taxon>
        <taxon>Alphaproteobacteria</taxon>
        <taxon>Rhodobacterales</taxon>
        <taxon>Paracoccaceae</taxon>
        <taxon>Pseudooceanicola</taxon>
    </lineage>
</organism>
<evidence type="ECO:0000256" key="2">
    <source>
        <dbReference type="ARBA" id="ARBA00022801"/>
    </source>
</evidence>
<gene>
    <name evidence="5" type="ORF">CVM52_10155</name>
</gene>
<dbReference type="Pfam" id="PF02682">
    <property type="entry name" value="CT_C_D"/>
    <property type="match status" value="1"/>
</dbReference>
<dbReference type="PANTHER" id="PTHR34698">
    <property type="entry name" value="5-OXOPROLINASE SUBUNIT B"/>
    <property type="match status" value="1"/>
</dbReference>
<dbReference type="Gene3D" id="2.40.100.10">
    <property type="entry name" value="Cyclophilin-like"/>
    <property type="match status" value="1"/>
</dbReference>
<dbReference type="SMART" id="SM00796">
    <property type="entry name" value="AHS1"/>
    <property type="match status" value="1"/>
</dbReference>
<dbReference type="InterPro" id="IPR003833">
    <property type="entry name" value="CT_C_D"/>
</dbReference>
<dbReference type="InterPro" id="IPR029000">
    <property type="entry name" value="Cyclophilin-like_dom_sf"/>
</dbReference>